<organism evidence="2 3">
    <name type="scientific">Thermodesulfovibrio aggregans</name>
    <dbReference type="NCBI Taxonomy" id="86166"/>
    <lineage>
        <taxon>Bacteria</taxon>
        <taxon>Pseudomonadati</taxon>
        <taxon>Nitrospirota</taxon>
        <taxon>Thermodesulfovibrionia</taxon>
        <taxon>Thermodesulfovibrionales</taxon>
        <taxon>Thermodesulfovibrionaceae</taxon>
        <taxon>Thermodesulfovibrio</taxon>
    </lineage>
</organism>
<evidence type="ECO:0000313" key="3">
    <source>
        <dbReference type="Proteomes" id="UP000054976"/>
    </source>
</evidence>
<dbReference type="SUPFAM" id="SSF53807">
    <property type="entry name" value="Helical backbone' metal receptor"/>
    <property type="match status" value="1"/>
</dbReference>
<dbReference type="Gene3D" id="3.40.50.1980">
    <property type="entry name" value="Nitrogenase molybdenum iron protein domain"/>
    <property type="match status" value="2"/>
</dbReference>
<accession>A0A0U9HMX4</accession>
<sequence>MRKALFAIVFIFIFVSAVNAKEMIAITDMAGRKVTIPKKVEKVVALSASLRYIVYLQAFEKIAGIEGVEKHSVMRGNPATGKAYWLAIKNKVQNIPSIGEGGPGKLPDFEKLIMVKPDLVITFEVDNAELIQKKTGIPVVVIQYAGTEGFRIEDIQNTFTFLGKILDREKRAEEINRYIQQMVDDLKKRTAHTKKPTVYVGAISARGAHGITSSEAQYPPLQWLNVINVVDETGRKGHVFIDKEKLLVWNPDYLFIDTAGISLVNDDYLKNKEFYKKLKAVKEGKVYTVFPYNFYRTNLEILFANAYFMGKVIYPERFRDIEPQKKARDIFKKILGVDVLDDLKKTYRGYGKVEFKESGITVR</sequence>
<gene>
    <name evidence="2" type="ORF">TAGGR_1580</name>
</gene>
<dbReference type="PROSITE" id="PS50983">
    <property type="entry name" value="FE_B12_PBP"/>
    <property type="match status" value="1"/>
</dbReference>
<dbReference type="EMBL" id="BCNO01000001">
    <property type="protein sequence ID" value="GAQ94400.1"/>
    <property type="molecule type" value="Genomic_DNA"/>
</dbReference>
<feature type="domain" description="Fe/B12 periplasmic-binding" evidence="1">
    <location>
        <begin position="42"/>
        <end position="317"/>
    </location>
</feature>
<keyword evidence="3" id="KW-1185">Reference proteome</keyword>
<dbReference type="AlphaFoldDB" id="A0A0U9HMX4"/>
<dbReference type="PANTHER" id="PTHR30535">
    <property type="entry name" value="VITAMIN B12-BINDING PROTEIN"/>
    <property type="match status" value="1"/>
</dbReference>
<dbReference type="InterPro" id="IPR050902">
    <property type="entry name" value="ABC_Transporter_SBP"/>
</dbReference>
<protein>
    <submittedName>
        <fullName evidence="2">Iron complex transport system substrate-binding protein</fullName>
    </submittedName>
</protein>
<dbReference type="InterPro" id="IPR002491">
    <property type="entry name" value="ABC_transptr_periplasmic_BD"/>
</dbReference>
<dbReference type="CDD" id="cd01147">
    <property type="entry name" value="HemV-2"/>
    <property type="match status" value="1"/>
</dbReference>
<dbReference type="OrthoDB" id="9775594at2"/>
<dbReference type="Pfam" id="PF01497">
    <property type="entry name" value="Peripla_BP_2"/>
    <property type="match status" value="1"/>
</dbReference>
<evidence type="ECO:0000313" key="2">
    <source>
        <dbReference type="EMBL" id="GAQ94400.1"/>
    </source>
</evidence>
<comment type="caution">
    <text evidence="2">The sequence shown here is derived from an EMBL/GenBank/DDBJ whole genome shotgun (WGS) entry which is preliminary data.</text>
</comment>
<dbReference type="RefSeq" id="WP_059175860.1">
    <property type="nucleotide sequence ID" value="NZ_BCNO01000001.1"/>
</dbReference>
<dbReference type="Proteomes" id="UP000054976">
    <property type="component" value="Unassembled WGS sequence"/>
</dbReference>
<dbReference type="PANTHER" id="PTHR30535:SF34">
    <property type="entry name" value="MOLYBDATE-BINDING PROTEIN MOLA"/>
    <property type="match status" value="1"/>
</dbReference>
<name>A0A0U9HMX4_9BACT</name>
<reference evidence="3" key="1">
    <citation type="submission" date="2016-01" db="EMBL/GenBank/DDBJ databases">
        <title>Draft genome sequence of Thermodesulfovibrio aggregans strain TGE-P1.</title>
        <authorList>
            <person name="Sekiguchi Y."/>
            <person name="Ohashi A."/>
            <person name="Matsuura N."/>
            <person name="Tourlousse M.D."/>
        </authorList>
    </citation>
    <scope>NUCLEOTIDE SEQUENCE [LARGE SCALE GENOMIC DNA]</scope>
    <source>
        <strain evidence="3">TGE-P1</strain>
    </source>
</reference>
<evidence type="ECO:0000259" key="1">
    <source>
        <dbReference type="PROSITE" id="PS50983"/>
    </source>
</evidence>
<proteinExistence type="predicted"/>
<dbReference type="STRING" id="86166.TAGGR_1580"/>